<feature type="compositionally biased region" description="Polar residues" evidence="9">
    <location>
        <begin position="282"/>
        <end position="297"/>
    </location>
</feature>
<dbReference type="SMART" id="SM00360">
    <property type="entry name" value="RRM"/>
    <property type="match status" value="1"/>
</dbReference>
<keyword evidence="4" id="KW-0813">Transport</keyword>
<keyword evidence="5" id="KW-0653">Protein transport</keyword>
<reference evidence="11" key="1">
    <citation type="submission" date="2021-02" db="EMBL/GenBank/DDBJ databases">
        <authorList>
            <person name="Nowell W R."/>
        </authorList>
    </citation>
    <scope>NUCLEOTIDE SEQUENCE</scope>
</reference>
<dbReference type="EMBL" id="CAJOBQ010000636">
    <property type="protein sequence ID" value="CAF4394350.1"/>
    <property type="molecule type" value="Genomic_DNA"/>
</dbReference>
<feature type="compositionally biased region" description="Low complexity" evidence="9">
    <location>
        <begin position="509"/>
        <end position="530"/>
    </location>
</feature>
<dbReference type="GO" id="GO:0007399">
    <property type="term" value="P:nervous system development"/>
    <property type="evidence" value="ECO:0007669"/>
    <property type="project" value="TreeGrafter"/>
</dbReference>
<dbReference type="SUPFAM" id="SSF81296">
    <property type="entry name" value="E set domains"/>
    <property type="match status" value="1"/>
</dbReference>
<dbReference type="InterPro" id="IPR008015">
    <property type="entry name" value="PDED_dom"/>
</dbReference>
<dbReference type="Gene3D" id="3.30.70.330">
    <property type="match status" value="1"/>
</dbReference>
<gene>
    <name evidence="11" type="ORF">HFQ381_LOCUS6487</name>
    <name evidence="12" type="ORF">TSG867_LOCUS12512</name>
</gene>
<evidence type="ECO:0000256" key="1">
    <source>
        <dbReference type="ARBA" id="ARBA00004556"/>
    </source>
</evidence>
<sequence>MPGRDSKRSQYGNYGYANGRGGGGGGGGGAPRNHVIPTEPPYTAYIGNAPDSMVQGDFEKHLFTGMKVKQVRLVRDRQTDRFRGFAYVDFEDEESLRRAIDLDGTFINDRPIRIDVAVRPLGGAKNEGFRNKPGFESHDNRRVQSGNNNDNRSNDRFRPGGRRNYNQGENFQHTADGHNQDESYGGRNYHSSNSDKNHERYQQKASNDDVFIALDTPASSEDVTDQTPNDQNTSITRQTSRNWADCPIDETTTEQPSSPPPSADNTFSGDDFQVVRNKNPKTRMNQQTASRPMNNQYGRGRNNVNDRRGGPPQMTGGRNYYEQNPAQYMNQHQQQSYRHQQQGPSQSHMGSSYRTNNNNTNYDNNNRNPPSSESRQRLNSNRSNTSRTQNDNSERTKTGTSESSNDINNNSASSENRPRLQLLPRSQKASSSTDEAPTSEPAGRNSNIFGCGKPRDERDPKVAELNKHIEEVVEKEQHIPRTQSTTSNGSVDVVAKKLLLMASTLISSKANSKKSSTNNTTMSGNSNESPLTEEELKKKEPPITVSDVLRLRKSTNSYLTETDENAYKINFVHFRIRDMNTNKILFEVERDSDDDEFNDEVDSSAGRFVQYNFPSSFLKLEQVGASVEFTVGDREVKSFRMIERHYFRDQLVKSFDFDFGYCPPNTRNSIEHIYDMPKFDSKQIKEMIEHPNETKSDSFYFVDNQLIMHKKAAYAFDLGSSQ</sequence>
<comment type="caution">
    <text evidence="11">The sequence shown here is derived from an EMBL/GenBank/DDBJ whole genome shotgun (WGS) entry which is preliminary data.</text>
</comment>
<feature type="compositionally biased region" description="Polar residues" evidence="9">
    <location>
        <begin position="427"/>
        <end position="436"/>
    </location>
</feature>
<organism evidence="11 13">
    <name type="scientific">Rotaria socialis</name>
    <dbReference type="NCBI Taxonomy" id="392032"/>
    <lineage>
        <taxon>Eukaryota</taxon>
        <taxon>Metazoa</taxon>
        <taxon>Spiralia</taxon>
        <taxon>Gnathifera</taxon>
        <taxon>Rotifera</taxon>
        <taxon>Eurotatoria</taxon>
        <taxon>Bdelloidea</taxon>
        <taxon>Philodinida</taxon>
        <taxon>Philodinidae</taxon>
        <taxon>Rotaria</taxon>
    </lineage>
</organism>
<feature type="compositionally biased region" description="Basic and acidic residues" evidence="9">
    <location>
        <begin position="193"/>
        <end position="202"/>
    </location>
</feature>
<dbReference type="AlphaFoldDB" id="A0A820ALJ3"/>
<dbReference type="PANTHER" id="PTHR12951:SF1">
    <property type="entry name" value="PROTEIN UNC-119 HOMOLOG"/>
    <property type="match status" value="1"/>
</dbReference>
<feature type="compositionally biased region" description="Polar residues" evidence="9">
    <location>
        <begin position="164"/>
        <end position="173"/>
    </location>
</feature>
<feature type="compositionally biased region" description="Polar residues" evidence="9">
    <location>
        <begin position="218"/>
        <end position="242"/>
    </location>
</feature>
<dbReference type="GO" id="GO:0042953">
    <property type="term" value="P:lipoprotein transport"/>
    <property type="evidence" value="ECO:0007669"/>
    <property type="project" value="TreeGrafter"/>
</dbReference>
<dbReference type="GO" id="GO:0003723">
    <property type="term" value="F:RNA binding"/>
    <property type="evidence" value="ECO:0007669"/>
    <property type="project" value="UniProtKB-UniRule"/>
</dbReference>
<feature type="compositionally biased region" description="Gly residues" evidence="9">
    <location>
        <begin position="18"/>
        <end position="30"/>
    </location>
</feature>
<dbReference type="PROSITE" id="PS50102">
    <property type="entry name" value="RRM"/>
    <property type="match status" value="1"/>
</dbReference>
<comment type="subcellular location">
    <subcellularLocation>
        <location evidence="1">Cytoplasm</location>
        <location evidence="1">Perinuclear region</location>
    </subcellularLocation>
</comment>
<dbReference type="GO" id="GO:0060271">
    <property type="term" value="P:cilium assembly"/>
    <property type="evidence" value="ECO:0007669"/>
    <property type="project" value="TreeGrafter"/>
</dbReference>
<evidence type="ECO:0000259" key="10">
    <source>
        <dbReference type="PROSITE" id="PS50102"/>
    </source>
</evidence>
<dbReference type="FunFam" id="2.70.50.40:FF:000003">
    <property type="entry name" value="UNC119 homologue, putative"/>
    <property type="match status" value="1"/>
</dbReference>
<dbReference type="InterPro" id="IPR037036">
    <property type="entry name" value="PDED_dom_sf"/>
</dbReference>
<dbReference type="Proteomes" id="UP000663851">
    <property type="component" value="Unassembled WGS sequence"/>
</dbReference>
<dbReference type="InterPro" id="IPR051519">
    <property type="entry name" value="PDE6D_unc-119_myristoyl-bd"/>
</dbReference>
<dbReference type="InterPro" id="IPR035979">
    <property type="entry name" value="RBD_domain_sf"/>
</dbReference>
<dbReference type="CDD" id="cd12401">
    <property type="entry name" value="RRM_eIF4H"/>
    <property type="match status" value="1"/>
</dbReference>
<feature type="domain" description="RRM" evidence="10">
    <location>
        <begin position="42"/>
        <end position="119"/>
    </location>
</feature>
<feature type="compositionally biased region" description="Low complexity" evidence="9">
    <location>
        <begin position="331"/>
        <end position="391"/>
    </location>
</feature>
<dbReference type="EMBL" id="CAJOBO010000293">
    <property type="protein sequence ID" value="CAF4185190.1"/>
    <property type="molecule type" value="Genomic_DNA"/>
</dbReference>
<dbReference type="Pfam" id="PF05351">
    <property type="entry name" value="GMP_PDE_delta"/>
    <property type="match status" value="1"/>
</dbReference>
<dbReference type="Pfam" id="PF00076">
    <property type="entry name" value="RRM_1"/>
    <property type="match status" value="1"/>
</dbReference>
<dbReference type="InterPro" id="IPR034229">
    <property type="entry name" value="eIF4H_RRM"/>
</dbReference>
<dbReference type="InterPro" id="IPR014756">
    <property type="entry name" value="Ig_E-set"/>
</dbReference>
<dbReference type="Proteomes" id="UP000663862">
    <property type="component" value="Unassembled WGS sequence"/>
</dbReference>
<evidence type="ECO:0000256" key="5">
    <source>
        <dbReference type="ARBA" id="ARBA00022927"/>
    </source>
</evidence>
<dbReference type="PANTHER" id="PTHR12951">
    <property type="entry name" value="RETINAL PROTEIN 4"/>
    <property type="match status" value="1"/>
</dbReference>
<dbReference type="InterPro" id="IPR012677">
    <property type="entry name" value="Nucleotide-bd_a/b_plait_sf"/>
</dbReference>
<feature type="compositionally biased region" description="Polar residues" evidence="9">
    <location>
        <begin position="321"/>
        <end position="330"/>
    </location>
</feature>
<dbReference type="GO" id="GO:0008289">
    <property type="term" value="F:lipid binding"/>
    <property type="evidence" value="ECO:0007669"/>
    <property type="project" value="UniProtKB-KW"/>
</dbReference>
<evidence type="ECO:0000256" key="6">
    <source>
        <dbReference type="ARBA" id="ARBA00023121"/>
    </source>
</evidence>
<comment type="function">
    <text evidence="7">Stimulates the RNA helicase activity of EIF4A in the translation initiation complex. Binds weakly mRNA.</text>
</comment>
<dbReference type="SUPFAM" id="SSF54928">
    <property type="entry name" value="RNA-binding domain, RBD"/>
    <property type="match status" value="1"/>
</dbReference>
<evidence type="ECO:0000256" key="8">
    <source>
        <dbReference type="PROSITE-ProRule" id="PRU00176"/>
    </source>
</evidence>
<evidence type="ECO:0000256" key="9">
    <source>
        <dbReference type="SAM" id="MobiDB-lite"/>
    </source>
</evidence>
<feature type="region of interest" description="Disordered" evidence="9">
    <location>
        <begin position="509"/>
        <end position="540"/>
    </location>
</feature>
<feature type="region of interest" description="Disordered" evidence="9">
    <location>
        <begin position="123"/>
        <end position="204"/>
    </location>
</feature>
<accession>A0A820ALJ3</accession>
<feature type="region of interest" description="Disordered" evidence="9">
    <location>
        <begin position="218"/>
        <end position="459"/>
    </location>
</feature>
<dbReference type="Gene3D" id="2.70.50.40">
    <property type="entry name" value="GMP phosphodiesterase, delta subunit"/>
    <property type="match status" value="1"/>
</dbReference>
<evidence type="ECO:0000256" key="7">
    <source>
        <dbReference type="ARBA" id="ARBA00025462"/>
    </source>
</evidence>
<protein>
    <recommendedName>
        <fullName evidence="3">Eukaryotic translation initiation factor 4H</fullName>
    </recommendedName>
</protein>
<keyword evidence="8" id="KW-0694">RNA-binding</keyword>
<feature type="compositionally biased region" description="Low complexity" evidence="9">
    <location>
        <begin position="401"/>
        <end position="415"/>
    </location>
</feature>
<feature type="compositionally biased region" description="Basic and acidic residues" evidence="9">
    <location>
        <begin position="127"/>
        <end position="142"/>
    </location>
</feature>
<evidence type="ECO:0000313" key="12">
    <source>
        <dbReference type="EMBL" id="CAF4394350.1"/>
    </source>
</evidence>
<evidence type="ECO:0000313" key="13">
    <source>
        <dbReference type="Proteomes" id="UP000663851"/>
    </source>
</evidence>
<evidence type="ECO:0000256" key="2">
    <source>
        <dbReference type="ARBA" id="ARBA00008102"/>
    </source>
</evidence>
<evidence type="ECO:0000256" key="3">
    <source>
        <dbReference type="ARBA" id="ARBA00013856"/>
    </source>
</evidence>
<dbReference type="GO" id="GO:0005929">
    <property type="term" value="C:cilium"/>
    <property type="evidence" value="ECO:0007669"/>
    <property type="project" value="TreeGrafter"/>
</dbReference>
<evidence type="ECO:0000256" key="4">
    <source>
        <dbReference type="ARBA" id="ARBA00022448"/>
    </source>
</evidence>
<feature type="region of interest" description="Disordered" evidence="9">
    <location>
        <begin position="1"/>
        <end position="36"/>
    </location>
</feature>
<evidence type="ECO:0000313" key="11">
    <source>
        <dbReference type="EMBL" id="CAF4185190.1"/>
    </source>
</evidence>
<name>A0A820ALJ3_9BILA</name>
<comment type="similarity">
    <text evidence="2">Belongs to the PDE6D/unc-119 family.</text>
</comment>
<dbReference type="GO" id="GO:0048471">
    <property type="term" value="C:perinuclear region of cytoplasm"/>
    <property type="evidence" value="ECO:0007669"/>
    <property type="project" value="UniProtKB-SubCell"/>
</dbReference>
<proteinExistence type="inferred from homology"/>
<dbReference type="InterPro" id="IPR000504">
    <property type="entry name" value="RRM_dom"/>
</dbReference>
<keyword evidence="6" id="KW-0446">Lipid-binding</keyword>